<evidence type="ECO:0000313" key="2">
    <source>
        <dbReference type="Proteomes" id="UP000238220"/>
    </source>
</evidence>
<dbReference type="InterPro" id="IPR036188">
    <property type="entry name" value="FAD/NAD-bd_sf"/>
</dbReference>
<dbReference type="Proteomes" id="UP000238220">
    <property type="component" value="Unassembled WGS sequence"/>
</dbReference>
<evidence type="ECO:0000313" key="1">
    <source>
        <dbReference type="EMBL" id="PPE76025.1"/>
    </source>
</evidence>
<dbReference type="Gene3D" id="3.50.50.60">
    <property type="entry name" value="FAD/NAD(P)-binding domain"/>
    <property type="match status" value="2"/>
</dbReference>
<dbReference type="GO" id="GO:0004497">
    <property type="term" value="F:monooxygenase activity"/>
    <property type="evidence" value="ECO:0007669"/>
    <property type="project" value="UniProtKB-KW"/>
</dbReference>
<dbReference type="PANTHER" id="PTHR42877:SF4">
    <property type="entry name" value="FAD_NAD(P)-BINDING DOMAIN-CONTAINING PROTEIN-RELATED"/>
    <property type="match status" value="1"/>
</dbReference>
<dbReference type="InterPro" id="IPR051209">
    <property type="entry name" value="FAD-bind_Monooxygenase_sf"/>
</dbReference>
<proteinExistence type="predicted"/>
<keyword evidence="1" id="KW-0560">Oxidoreductase</keyword>
<keyword evidence="1" id="KW-0503">Monooxygenase</keyword>
<organism evidence="1 2">
    <name type="scientific">Solimonas fluminis</name>
    <dbReference type="NCBI Taxonomy" id="2086571"/>
    <lineage>
        <taxon>Bacteria</taxon>
        <taxon>Pseudomonadati</taxon>
        <taxon>Pseudomonadota</taxon>
        <taxon>Gammaproteobacteria</taxon>
        <taxon>Nevskiales</taxon>
        <taxon>Nevskiaceae</taxon>
        <taxon>Solimonas</taxon>
    </lineage>
</organism>
<dbReference type="AlphaFoldDB" id="A0A2S5TM04"/>
<comment type="caution">
    <text evidence="1">The sequence shown here is derived from an EMBL/GenBank/DDBJ whole genome shotgun (WGS) entry which is preliminary data.</text>
</comment>
<dbReference type="EMBL" id="PSNW01000001">
    <property type="protein sequence ID" value="PPE76025.1"/>
    <property type="molecule type" value="Genomic_DNA"/>
</dbReference>
<protein>
    <submittedName>
        <fullName evidence="1">Monooxygenase</fullName>
    </submittedName>
</protein>
<reference evidence="1 2" key="1">
    <citation type="submission" date="2018-02" db="EMBL/GenBank/DDBJ databases">
        <title>Genome sequencing of Solimonas sp. HR-BB.</title>
        <authorList>
            <person name="Lee Y."/>
            <person name="Jeon C.O."/>
        </authorList>
    </citation>
    <scope>NUCLEOTIDE SEQUENCE [LARGE SCALE GENOMIC DNA]</scope>
    <source>
        <strain evidence="1 2">HR-BB</strain>
    </source>
</reference>
<name>A0A2S5TM04_9GAMM</name>
<dbReference type="PANTHER" id="PTHR42877">
    <property type="entry name" value="L-ORNITHINE N(5)-MONOOXYGENASE-RELATED"/>
    <property type="match status" value="1"/>
</dbReference>
<dbReference type="PRINTS" id="PR00411">
    <property type="entry name" value="PNDRDTASEI"/>
</dbReference>
<dbReference type="OrthoDB" id="9766402at2"/>
<dbReference type="Pfam" id="PF13738">
    <property type="entry name" value="Pyr_redox_3"/>
    <property type="match status" value="1"/>
</dbReference>
<dbReference type="SUPFAM" id="SSF51905">
    <property type="entry name" value="FAD/NAD(P)-binding domain"/>
    <property type="match status" value="1"/>
</dbReference>
<keyword evidence="2" id="KW-1185">Reference proteome</keyword>
<gene>
    <name evidence="1" type="ORF">C3942_01490</name>
</gene>
<sequence length="495" mass="55547">MERQPDYEAIVIGTGFGGMGAAIELKRQGIDSLLLLDRNDDLGGTWHVNRYPGLAVDIASFTYSYSFEPNPWWSRLYAPGAELKKYAEHVADKYDLRRHMRFNTVVRKAVYDEANRLWSVQLAGGEPLTARFLLTATGFLSQPKKPDIAGIESFRGKVIHTAAWDHGYELQGKRAAVIGTGATAVQLLPKIAPKLAQLDVYQRTAIWVTPKLDGPIPLALRRLFAALPSTQRSARLVSSGLLEAIMVTGVLHNRELPLLTRTMERVCRAHIARQVKDPALRGKLTPDYSFGCKRPTFSNTYYPTFNRPNVELVTDGIARIEPDAIVTHDGRRRPIDTLILATGFSLWEENFPAIQVIGRGGKDLGAWWRGTRFQSYEGIAIPGFPNLFSLNSPYAYNGLSFFTTIEGQMKHIARLIGELRRRKARSFEVSEQANDAFVADMKQRLEHSVFVNGNCASSRSYYFNQHGEATLLRPTSTISGLRRASRFPLKDYHFA</sequence>
<accession>A0A2S5TM04</accession>